<evidence type="ECO:0000259" key="6">
    <source>
        <dbReference type="Pfam" id="PF12698"/>
    </source>
</evidence>
<feature type="transmembrane region" description="Helical" evidence="5">
    <location>
        <begin position="362"/>
        <end position="386"/>
    </location>
</feature>
<proteinExistence type="predicted"/>
<name>A0A7W9W5W4_ARMRO</name>
<evidence type="ECO:0000313" key="8">
    <source>
        <dbReference type="Proteomes" id="UP000520814"/>
    </source>
</evidence>
<dbReference type="PANTHER" id="PTHR43471">
    <property type="entry name" value="ABC TRANSPORTER PERMEASE"/>
    <property type="match status" value="1"/>
</dbReference>
<keyword evidence="8" id="KW-1185">Reference proteome</keyword>
<feature type="transmembrane region" description="Helical" evidence="5">
    <location>
        <begin position="312"/>
        <end position="331"/>
    </location>
</feature>
<feature type="transmembrane region" description="Helical" evidence="5">
    <location>
        <begin position="21"/>
        <end position="42"/>
    </location>
</feature>
<dbReference type="GO" id="GO:0140359">
    <property type="term" value="F:ABC-type transporter activity"/>
    <property type="evidence" value="ECO:0007669"/>
    <property type="project" value="InterPro"/>
</dbReference>
<reference evidence="7 8" key="1">
    <citation type="submission" date="2020-08" db="EMBL/GenBank/DDBJ databases">
        <title>Genomic Encyclopedia of Type Strains, Phase IV (KMG-IV): sequencing the most valuable type-strain genomes for metagenomic binning, comparative biology and taxonomic classification.</title>
        <authorList>
            <person name="Goeker M."/>
        </authorList>
    </citation>
    <scope>NUCLEOTIDE SEQUENCE [LARGE SCALE GENOMIC DNA]</scope>
    <source>
        <strain evidence="7 8">DSM 23562</strain>
    </source>
</reference>
<dbReference type="GO" id="GO:0016020">
    <property type="term" value="C:membrane"/>
    <property type="evidence" value="ECO:0007669"/>
    <property type="project" value="UniProtKB-SubCell"/>
</dbReference>
<organism evidence="7 8">
    <name type="scientific">Armatimonas rosea</name>
    <dbReference type="NCBI Taxonomy" id="685828"/>
    <lineage>
        <taxon>Bacteria</taxon>
        <taxon>Bacillati</taxon>
        <taxon>Armatimonadota</taxon>
        <taxon>Armatimonadia</taxon>
        <taxon>Armatimonadales</taxon>
        <taxon>Armatimonadaceae</taxon>
        <taxon>Armatimonas</taxon>
    </lineage>
</organism>
<feature type="transmembrane region" description="Helical" evidence="5">
    <location>
        <begin position="278"/>
        <end position="300"/>
    </location>
</feature>
<evidence type="ECO:0000313" key="7">
    <source>
        <dbReference type="EMBL" id="MBB6049380.1"/>
    </source>
</evidence>
<dbReference type="PANTHER" id="PTHR43471:SF3">
    <property type="entry name" value="ABC TRANSPORTER PERMEASE PROTEIN NATB"/>
    <property type="match status" value="1"/>
</dbReference>
<dbReference type="AlphaFoldDB" id="A0A7W9W5W4"/>
<comment type="subcellular location">
    <subcellularLocation>
        <location evidence="1">Membrane</location>
        <topology evidence="1">Multi-pass membrane protein</topology>
    </subcellularLocation>
</comment>
<keyword evidence="4 5" id="KW-0472">Membrane</keyword>
<dbReference type="InterPro" id="IPR013525">
    <property type="entry name" value="ABC2_TM"/>
</dbReference>
<dbReference type="EMBL" id="JACHGW010000001">
    <property type="protein sequence ID" value="MBB6049380.1"/>
    <property type="molecule type" value="Genomic_DNA"/>
</dbReference>
<comment type="caution">
    <text evidence="7">The sequence shown here is derived from an EMBL/GenBank/DDBJ whole genome shotgun (WGS) entry which is preliminary data.</text>
</comment>
<feature type="transmembrane region" description="Helical" evidence="5">
    <location>
        <begin position="235"/>
        <end position="258"/>
    </location>
</feature>
<evidence type="ECO:0000256" key="1">
    <source>
        <dbReference type="ARBA" id="ARBA00004141"/>
    </source>
</evidence>
<dbReference type="Pfam" id="PF12698">
    <property type="entry name" value="ABC2_membrane_3"/>
    <property type="match status" value="1"/>
</dbReference>
<dbReference type="Proteomes" id="UP000520814">
    <property type="component" value="Unassembled WGS sequence"/>
</dbReference>
<protein>
    <submittedName>
        <fullName evidence="7">Sodium transport system permease protein</fullName>
    </submittedName>
</protein>
<dbReference type="RefSeq" id="WP_184192988.1">
    <property type="nucleotide sequence ID" value="NZ_JACHGW010000001.1"/>
</dbReference>
<accession>A0A7W9W5W4</accession>
<evidence type="ECO:0000256" key="2">
    <source>
        <dbReference type="ARBA" id="ARBA00022692"/>
    </source>
</evidence>
<feature type="transmembrane region" description="Helical" evidence="5">
    <location>
        <begin position="183"/>
        <end position="204"/>
    </location>
</feature>
<gene>
    <name evidence="7" type="ORF">HNQ39_001142</name>
</gene>
<evidence type="ECO:0000256" key="4">
    <source>
        <dbReference type="ARBA" id="ARBA00023136"/>
    </source>
</evidence>
<evidence type="ECO:0000256" key="5">
    <source>
        <dbReference type="SAM" id="Phobius"/>
    </source>
</evidence>
<sequence>MWQIIFKKEFKEIFSDSRTRFNVIASPLLITPLVLALIGTMAQKQAKDSRNESIKVGVVGMEKAPHLMDELKGANKIILEPVATVEAAEENIRKRTQKAALILPDDADERLDNGDSLSVPVVQDAGNEASEQAAKRVKELLTERGDLLAARRLQDAGLSKQLVKPFLVGDKKISGSGGSGMQLLATFLPYILALSAIMGGMMAATDSVAGEKERGTLETLLVAPLSRRDIALGKFCTVTATALVSSLLSIVGLFWPFYIKLPMFDWMTRDGLSLGPSAFAAILLVQLPLAVLGAGVLLALSTMARNQKEMQTMMGPIILAASVGAMLSMLVRADAELYWAVVPITNAGLVLKQALQGMLNPTFVGLACAMSVVYAAVAVAFAASLFKREEVLARF</sequence>
<feature type="domain" description="ABC-2 type transporter transmembrane" evidence="6">
    <location>
        <begin position="29"/>
        <end position="383"/>
    </location>
</feature>
<evidence type="ECO:0000256" key="3">
    <source>
        <dbReference type="ARBA" id="ARBA00022989"/>
    </source>
</evidence>
<keyword evidence="2 5" id="KW-0812">Transmembrane</keyword>
<keyword evidence="3 5" id="KW-1133">Transmembrane helix</keyword>